<keyword evidence="1" id="KW-1133">Transmembrane helix</keyword>
<feature type="transmembrane region" description="Helical" evidence="1">
    <location>
        <begin position="109"/>
        <end position="129"/>
    </location>
</feature>
<feature type="domain" description="Acyltransferase 3" evidence="2">
    <location>
        <begin position="18"/>
        <end position="306"/>
    </location>
</feature>
<dbReference type="EMBL" id="JABSTR010000001">
    <property type="protein sequence ID" value="KAH9360288.1"/>
    <property type="molecule type" value="Genomic_DNA"/>
</dbReference>
<evidence type="ECO:0000313" key="4">
    <source>
        <dbReference type="Proteomes" id="UP000821853"/>
    </source>
</evidence>
<protein>
    <recommendedName>
        <fullName evidence="2">Acyltransferase 3 domain-containing protein</fullName>
    </recommendedName>
</protein>
<feature type="transmembrane region" description="Helical" evidence="1">
    <location>
        <begin position="218"/>
        <end position="239"/>
    </location>
</feature>
<dbReference type="PANTHER" id="PTHR11161">
    <property type="entry name" value="O-ACYLTRANSFERASE"/>
    <property type="match status" value="1"/>
</dbReference>
<dbReference type="AlphaFoldDB" id="A0A9J6FCE8"/>
<dbReference type="GO" id="GO:0016747">
    <property type="term" value="F:acyltransferase activity, transferring groups other than amino-acyl groups"/>
    <property type="evidence" value="ECO:0007669"/>
    <property type="project" value="InterPro"/>
</dbReference>
<dbReference type="Proteomes" id="UP000821853">
    <property type="component" value="Chromosome 1"/>
</dbReference>
<keyword evidence="1" id="KW-0812">Transmembrane</keyword>
<reference evidence="3 4" key="1">
    <citation type="journal article" date="2020" name="Cell">
        <title>Large-Scale Comparative Analyses of Tick Genomes Elucidate Their Genetic Diversity and Vector Capacities.</title>
        <authorList>
            <consortium name="Tick Genome and Microbiome Consortium (TIGMIC)"/>
            <person name="Jia N."/>
            <person name="Wang J."/>
            <person name="Shi W."/>
            <person name="Du L."/>
            <person name="Sun Y."/>
            <person name="Zhan W."/>
            <person name="Jiang J.F."/>
            <person name="Wang Q."/>
            <person name="Zhang B."/>
            <person name="Ji P."/>
            <person name="Bell-Sakyi L."/>
            <person name="Cui X.M."/>
            <person name="Yuan T.T."/>
            <person name="Jiang B.G."/>
            <person name="Yang W.F."/>
            <person name="Lam T.T."/>
            <person name="Chang Q.C."/>
            <person name="Ding S.J."/>
            <person name="Wang X.J."/>
            <person name="Zhu J.G."/>
            <person name="Ruan X.D."/>
            <person name="Zhao L."/>
            <person name="Wei J.T."/>
            <person name="Ye R.Z."/>
            <person name="Que T.C."/>
            <person name="Du C.H."/>
            <person name="Zhou Y.H."/>
            <person name="Cheng J.X."/>
            <person name="Dai P.F."/>
            <person name="Guo W.B."/>
            <person name="Han X.H."/>
            <person name="Huang E.J."/>
            <person name="Li L.F."/>
            <person name="Wei W."/>
            <person name="Gao Y.C."/>
            <person name="Liu J.Z."/>
            <person name="Shao H.Z."/>
            <person name="Wang X."/>
            <person name="Wang C.C."/>
            <person name="Yang T.C."/>
            <person name="Huo Q.B."/>
            <person name="Li W."/>
            <person name="Chen H.Y."/>
            <person name="Chen S.E."/>
            <person name="Zhou L.G."/>
            <person name="Ni X.B."/>
            <person name="Tian J.H."/>
            <person name="Sheng Y."/>
            <person name="Liu T."/>
            <person name="Pan Y.S."/>
            <person name="Xia L.Y."/>
            <person name="Li J."/>
            <person name="Zhao F."/>
            <person name="Cao W.C."/>
        </authorList>
    </citation>
    <scope>NUCLEOTIDE SEQUENCE [LARGE SCALE GENOMIC DNA]</scope>
    <source>
        <strain evidence="3">HaeL-2018</strain>
    </source>
</reference>
<organism evidence="3 4">
    <name type="scientific">Haemaphysalis longicornis</name>
    <name type="common">Bush tick</name>
    <dbReference type="NCBI Taxonomy" id="44386"/>
    <lineage>
        <taxon>Eukaryota</taxon>
        <taxon>Metazoa</taxon>
        <taxon>Ecdysozoa</taxon>
        <taxon>Arthropoda</taxon>
        <taxon>Chelicerata</taxon>
        <taxon>Arachnida</taxon>
        <taxon>Acari</taxon>
        <taxon>Parasitiformes</taxon>
        <taxon>Ixodida</taxon>
        <taxon>Ixodoidea</taxon>
        <taxon>Ixodidae</taxon>
        <taxon>Haemaphysalinae</taxon>
        <taxon>Haemaphysalis</taxon>
    </lineage>
</organism>
<keyword evidence="1" id="KW-0472">Membrane</keyword>
<evidence type="ECO:0000256" key="1">
    <source>
        <dbReference type="SAM" id="Phobius"/>
    </source>
</evidence>
<feature type="transmembrane region" description="Helical" evidence="1">
    <location>
        <begin position="295"/>
        <end position="312"/>
    </location>
</feature>
<dbReference type="VEuPathDB" id="VectorBase:HLOH_054514"/>
<dbReference type="InterPro" id="IPR052728">
    <property type="entry name" value="O2_lipid_transport_reg"/>
</dbReference>
<proteinExistence type="predicted"/>
<dbReference type="Pfam" id="PF01757">
    <property type="entry name" value="Acyl_transf_3"/>
    <property type="match status" value="1"/>
</dbReference>
<feature type="transmembrane region" description="Helical" evidence="1">
    <location>
        <begin position="190"/>
        <end position="206"/>
    </location>
</feature>
<name>A0A9J6FCE8_HAELO</name>
<accession>A0A9J6FCE8</accession>
<feature type="transmembrane region" description="Helical" evidence="1">
    <location>
        <begin position="48"/>
        <end position="66"/>
    </location>
</feature>
<dbReference type="PANTHER" id="PTHR11161:SF0">
    <property type="entry name" value="O-ACYLTRANSFERASE LIKE PROTEIN"/>
    <property type="match status" value="1"/>
</dbReference>
<sequence>MDVSVHLKVNGIFVKQLINGFLIVYNHRKVSAKSNLFNVYVKGIIQRYWRLFPLALLVMLIVFLEPQFGSGPIWKEKIGIETRNCELRWWSLLGGFSNFFAVGDMCIVHFWYISADLQIYGLITALSLLSARKPRLAVGLMATLLVVSMAAVGLQTYLSEYPPTMFIFSRDTEFALTMNRWVYLLPHTHLGPYVLGALTAFVYERYRETKISKLQQSILWAMALLFTSASLFGAAPWGLGDLPSTQVTLAYATTHRVAWTLGLAWIVFACTTGRGGVINSVLSCNALVPLGRLSYSIYLVHAFFVFFKAWTIRQRIENQHFQIVSDPKLENFLMCRR</sequence>
<evidence type="ECO:0000313" key="3">
    <source>
        <dbReference type="EMBL" id="KAH9360288.1"/>
    </source>
</evidence>
<comment type="caution">
    <text evidence="3">The sequence shown here is derived from an EMBL/GenBank/DDBJ whole genome shotgun (WGS) entry which is preliminary data.</text>
</comment>
<dbReference type="InterPro" id="IPR002656">
    <property type="entry name" value="Acyl_transf_3_dom"/>
</dbReference>
<dbReference type="OrthoDB" id="6414878at2759"/>
<gene>
    <name evidence="3" type="ORF">HPB48_005740</name>
</gene>
<dbReference type="OMA" id="CHAYLLT"/>
<keyword evidence="4" id="KW-1185">Reference proteome</keyword>
<feature type="transmembrane region" description="Helical" evidence="1">
    <location>
        <begin position="136"/>
        <end position="158"/>
    </location>
</feature>
<evidence type="ECO:0000259" key="2">
    <source>
        <dbReference type="Pfam" id="PF01757"/>
    </source>
</evidence>